<dbReference type="InterPro" id="IPR031732">
    <property type="entry name" value="DUF4729"/>
</dbReference>
<dbReference type="KEGG" id="dya:Dyak_GE16835"/>
<feature type="domain" description="DUF4729" evidence="1">
    <location>
        <begin position="34"/>
        <end position="293"/>
    </location>
</feature>
<dbReference type="AlphaFoldDB" id="B4Q022"/>
<gene>
    <name evidence="2" type="primary">Dyak\GE16835</name>
    <name evidence="2" type="synonym">dyak_GLEANR_18219</name>
    <name evidence="2" type="synonym">GE16835</name>
    <name evidence="2" type="ORF">Dyak_GE16835</name>
</gene>
<evidence type="ECO:0000313" key="2">
    <source>
        <dbReference type="EMBL" id="EDX01174.1"/>
    </source>
</evidence>
<evidence type="ECO:0000313" key="3">
    <source>
        <dbReference type="Proteomes" id="UP000002282"/>
    </source>
</evidence>
<name>B4Q022_DROYA</name>
<accession>B4Q022</accession>
<keyword evidence="3" id="KW-1185">Reference proteome</keyword>
<protein>
    <recommendedName>
        <fullName evidence="1">DUF4729 domain-containing protein</fullName>
    </recommendedName>
</protein>
<dbReference type="OrthoDB" id="7736976at2759"/>
<dbReference type="PhylomeDB" id="B4Q022"/>
<dbReference type="EMBL" id="CM000162">
    <property type="protein sequence ID" value="EDX01174.1"/>
    <property type="molecule type" value="Genomic_DNA"/>
</dbReference>
<proteinExistence type="predicted"/>
<dbReference type="OMA" id="CAFFEWL"/>
<dbReference type="Pfam" id="PF15866">
    <property type="entry name" value="DUF4729"/>
    <property type="match status" value="1"/>
</dbReference>
<sequence>MNRNKPLRLLGLEDSESETKPKLTLNRLSVMPIQCPLESCIATISRQDMLAHLASQHLRSSLRKHLQLAFAGERCTLIFDPAQLPARQTICLGVLLYGGERGRQDQLPGVREFSHRNRLPAHSELESLQDYLPVMVLVRRTTFFDWALLDRNKEANEYKESLYQKCSTGKWGVAKWVTHLDFTCDQYAKCSAEQNSDYSSQEYFDPRKRDITGHDNRQDLKDLDMYIIWTQSAPCIRPLHVCLTAFNRTLSDGRSVLRLVANSGRVFPEIGGKELPKDRHSMWLTQRELEEICGAEYHLHLEVILNESLE</sequence>
<reference evidence="2 3" key="2">
    <citation type="journal article" date="2007" name="PLoS Biol.">
        <title>Principles of genome evolution in the Drosophila melanogaster species group.</title>
        <authorList>
            <person name="Ranz J.M."/>
            <person name="Maurin D."/>
            <person name="Chan Y.S."/>
            <person name="von Grotthuss M."/>
            <person name="Hillier L.W."/>
            <person name="Roote J."/>
            <person name="Ashburner M."/>
            <person name="Bergman C.M."/>
        </authorList>
    </citation>
    <scope>NUCLEOTIDE SEQUENCE [LARGE SCALE GENOMIC DNA]</scope>
    <source>
        <strain evidence="3">Tai18E2 / Tucson 14021-0261.01</strain>
    </source>
</reference>
<evidence type="ECO:0000259" key="1">
    <source>
        <dbReference type="Pfam" id="PF15866"/>
    </source>
</evidence>
<organism evidence="2 3">
    <name type="scientific">Drosophila yakuba</name>
    <name type="common">Fruit fly</name>
    <dbReference type="NCBI Taxonomy" id="7245"/>
    <lineage>
        <taxon>Eukaryota</taxon>
        <taxon>Metazoa</taxon>
        <taxon>Ecdysozoa</taxon>
        <taxon>Arthropoda</taxon>
        <taxon>Hexapoda</taxon>
        <taxon>Insecta</taxon>
        <taxon>Pterygota</taxon>
        <taxon>Neoptera</taxon>
        <taxon>Endopterygota</taxon>
        <taxon>Diptera</taxon>
        <taxon>Brachycera</taxon>
        <taxon>Muscomorpha</taxon>
        <taxon>Ephydroidea</taxon>
        <taxon>Drosophilidae</taxon>
        <taxon>Drosophila</taxon>
        <taxon>Sophophora</taxon>
    </lineage>
</organism>
<dbReference type="HOGENOM" id="CLU_080536_0_0_1"/>
<dbReference type="Proteomes" id="UP000002282">
    <property type="component" value="Chromosome X"/>
</dbReference>
<reference evidence="2 3" key="1">
    <citation type="journal article" date="2007" name="Nature">
        <title>Evolution of genes and genomes on the Drosophila phylogeny.</title>
        <authorList>
            <consortium name="Drosophila 12 Genomes Consortium"/>
            <person name="Clark A.G."/>
            <person name="Eisen M.B."/>
            <person name="Smith D.R."/>
            <person name="Bergman C.M."/>
            <person name="Oliver B."/>
            <person name="Markow T.A."/>
            <person name="Kaufman T.C."/>
            <person name="Kellis M."/>
            <person name="Gelbart W."/>
            <person name="Iyer V.N."/>
            <person name="Pollard D.A."/>
            <person name="Sackton T.B."/>
            <person name="Larracuente A.M."/>
            <person name="Singh N.D."/>
            <person name="Abad J.P."/>
            <person name="Abt D.N."/>
            <person name="Adryan B."/>
            <person name="Aguade M."/>
            <person name="Akashi H."/>
            <person name="Anderson W.W."/>
            <person name="Aquadro C.F."/>
            <person name="Ardell D.H."/>
            <person name="Arguello R."/>
            <person name="Artieri C.G."/>
            <person name="Barbash D.A."/>
            <person name="Barker D."/>
            <person name="Barsanti P."/>
            <person name="Batterham P."/>
            <person name="Batzoglou S."/>
            <person name="Begun D."/>
            <person name="Bhutkar A."/>
            <person name="Blanco E."/>
            <person name="Bosak S.A."/>
            <person name="Bradley R.K."/>
            <person name="Brand A.D."/>
            <person name="Brent M.R."/>
            <person name="Brooks A.N."/>
            <person name="Brown R.H."/>
            <person name="Butlin R.K."/>
            <person name="Caggese C."/>
            <person name="Calvi B.R."/>
            <person name="Bernardo de Carvalho A."/>
            <person name="Caspi A."/>
            <person name="Castrezana S."/>
            <person name="Celniker S.E."/>
            <person name="Chang J.L."/>
            <person name="Chapple C."/>
            <person name="Chatterji S."/>
            <person name="Chinwalla A."/>
            <person name="Civetta A."/>
            <person name="Clifton S.W."/>
            <person name="Comeron J.M."/>
            <person name="Costello J.C."/>
            <person name="Coyne J.A."/>
            <person name="Daub J."/>
            <person name="David R.G."/>
            <person name="Delcher A.L."/>
            <person name="Delehaunty K."/>
            <person name="Do C.B."/>
            <person name="Ebling H."/>
            <person name="Edwards K."/>
            <person name="Eickbush T."/>
            <person name="Evans J.D."/>
            <person name="Filipski A."/>
            <person name="Findeiss S."/>
            <person name="Freyhult E."/>
            <person name="Fulton L."/>
            <person name="Fulton R."/>
            <person name="Garcia A.C."/>
            <person name="Gardiner A."/>
            <person name="Garfield D.A."/>
            <person name="Garvin B.E."/>
            <person name="Gibson G."/>
            <person name="Gilbert D."/>
            <person name="Gnerre S."/>
            <person name="Godfrey J."/>
            <person name="Good R."/>
            <person name="Gotea V."/>
            <person name="Gravely B."/>
            <person name="Greenberg A.J."/>
            <person name="Griffiths-Jones S."/>
            <person name="Gross S."/>
            <person name="Guigo R."/>
            <person name="Gustafson E.A."/>
            <person name="Haerty W."/>
            <person name="Hahn M.W."/>
            <person name="Halligan D.L."/>
            <person name="Halpern A.L."/>
            <person name="Halter G.M."/>
            <person name="Han M.V."/>
            <person name="Heger A."/>
            <person name="Hillier L."/>
            <person name="Hinrichs A.S."/>
            <person name="Holmes I."/>
            <person name="Hoskins R.A."/>
            <person name="Hubisz M.J."/>
            <person name="Hultmark D."/>
            <person name="Huntley M.A."/>
            <person name="Jaffe D.B."/>
            <person name="Jagadeeshan S."/>
            <person name="Jeck W.R."/>
            <person name="Johnson J."/>
            <person name="Jones C.D."/>
            <person name="Jordan W.C."/>
            <person name="Karpen G.H."/>
            <person name="Kataoka E."/>
            <person name="Keightley P.D."/>
            <person name="Kheradpour P."/>
            <person name="Kirkness E.F."/>
            <person name="Koerich L.B."/>
            <person name="Kristiansen K."/>
            <person name="Kudrna D."/>
            <person name="Kulathinal R.J."/>
            <person name="Kumar S."/>
            <person name="Kwok R."/>
            <person name="Lander E."/>
            <person name="Langley C.H."/>
            <person name="Lapoint R."/>
            <person name="Lazzaro B.P."/>
            <person name="Lee S.J."/>
            <person name="Levesque L."/>
            <person name="Li R."/>
            <person name="Lin C.F."/>
            <person name="Lin M.F."/>
            <person name="Lindblad-Toh K."/>
            <person name="Llopart A."/>
            <person name="Long M."/>
            <person name="Low L."/>
            <person name="Lozovsky E."/>
            <person name="Lu J."/>
            <person name="Luo M."/>
            <person name="Machado C.A."/>
            <person name="Makalowski W."/>
            <person name="Marzo M."/>
            <person name="Matsuda M."/>
            <person name="Matzkin L."/>
            <person name="McAllister B."/>
            <person name="McBride C.S."/>
            <person name="McKernan B."/>
            <person name="McKernan K."/>
            <person name="Mendez-Lago M."/>
            <person name="Minx P."/>
            <person name="Mollenhauer M.U."/>
            <person name="Montooth K."/>
            <person name="Mount S.M."/>
            <person name="Mu X."/>
            <person name="Myers E."/>
            <person name="Negre B."/>
            <person name="Newfeld S."/>
            <person name="Nielsen R."/>
            <person name="Noor M.A."/>
            <person name="O'Grady P."/>
            <person name="Pachter L."/>
            <person name="Papaceit M."/>
            <person name="Parisi M.J."/>
            <person name="Parisi M."/>
            <person name="Parts L."/>
            <person name="Pedersen J.S."/>
            <person name="Pesole G."/>
            <person name="Phillippy A.M."/>
            <person name="Ponting C.P."/>
            <person name="Pop M."/>
            <person name="Porcelli D."/>
            <person name="Powell J.R."/>
            <person name="Prohaska S."/>
            <person name="Pruitt K."/>
            <person name="Puig M."/>
            <person name="Quesneville H."/>
            <person name="Ram K.R."/>
            <person name="Rand D."/>
            <person name="Rasmussen M.D."/>
            <person name="Reed L.K."/>
            <person name="Reenan R."/>
            <person name="Reily A."/>
            <person name="Remington K.A."/>
            <person name="Rieger T.T."/>
            <person name="Ritchie M.G."/>
            <person name="Robin C."/>
            <person name="Rogers Y.H."/>
            <person name="Rohde C."/>
            <person name="Rozas J."/>
            <person name="Rubenfield M.J."/>
            <person name="Ruiz A."/>
            <person name="Russo S."/>
            <person name="Salzberg S.L."/>
            <person name="Sanchez-Gracia A."/>
            <person name="Saranga D.J."/>
            <person name="Sato H."/>
            <person name="Schaeffer S.W."/>
            <person name="Schatz M.C."/>
            <person name="Schlenke T."/>
            <person name="Schwartz R."/>
            <person name="Segarra C."/>
            <person name="Singh R.S."/>
            <person name="Sirot L."/>
            <person name="Sirota M."/>
            <person name="Sisneros N.B."/>
            <person name="Smith C.D."/>
            <person name="Smith T.F."/>
            <person name="Spieth J."/>
            <person name="Stage D.E."/>
            <person name="Stark A."/>
            <person name="Stephan W."/>
            <person name="Strausberg R.L."/>
            <person name="Strempel S."/>
            <person name="Sturgill D."/>
            <person name="Sutton G."/>
            <person name="Sutton G.G."/>
            <person name="Tao W."/>
            <person name="Teichmann S."/>
            <person name="Tobari Y.N."/>
            <person name="Tomimura Y."/>
            <person name="Tsolas J.M."/>
            <person name="Valente V.L."/>
            <person name="Venter E."/>
            <person name="Venter J.C."/>
            <person name="Vicario S."/>
            <person name="Vieira F.G."/>
            <person name="Vilella A.J."/>
            <person name="Villasante A."/>
            <person name="Walenz B."/>
            <person name="Wang J."/>
            <person name="Wasserman M."/>
            <person name="Watts T."/>
            <person name="Wilson D."/>
            <person name="Wilson R.K."/>
            <person name="Wing R.A."/>
            <person name="Wolfner M.F."/>
            <person name="Wong A."/>
            <person name="Wong G.K."/>
            <person name="Wu C.I."/>
            <person name="Wu G."/>
            <person name="Yamamoto D."/>
            <person name="Yang H.P."/>
            <person name="Yang S.P."/>
            <person name="Yorke J.A."/>
            <person name="Yoshida K."/>
            <person name="Zdobnov E."/>
            <person name="Zhang P."/>
            <person name="Zhang Y."/>
            <person name="Zimin A.V."/>
            <person name="Baldwin J."/>
            <person name="Abdouelleil A."/>
            <person name="Abdulkadir J."/>
            <person name="Abebe A."/>
            <person name="Abera B."/>
            <person name="Abreu J."/>
            <person name="Acer S.C."/>
            <person name="Aftuck L."/>
            <person name="Alexander A."/>
            <person name="An P."/>
            <person name="Anderson E."/>
            <person name="Anderson S."/>
            <person name="Arachi H."/>
            <person name="Azer M."/>
            <person name="Bachantsang P."/>
            <person name="Barry A."/>
            <person name="Bayul T."/>
            <person name="Berlin A."/>
            <person name="Bessette D."/>
            <person name="Bloom T."/>
            <person name="Blye J."/>
            <person name="Boguslavskiy L."/>
            <person name="Bonnet C."/>
            <person name="Boukhgalter B."/>
            <person name="Bourzgui I."/>
            <person name="Brown A."/>
            <person name="Cahill P."/>
            <person name="Channer S."/>
            <person name="Cheshatsang Y."/>
            <person name="Chuda L."/>
            <person name="Citroen M."/>
            <person name="Collymore A."/>
            <person name="Cooke P."/>
            <person name="Costello M."/>
            <person name="D'Aco K."/>
            <person name="Daza R."/>
            <person name="De Haan G."/>
            <person name="DeGray S."/>
            <person name="DeMaso C."/>
            <person name="Dhargay N."/>
            <person name="Dooley K."/>
            <person name="Dooley E."/>
            <person name="Doricent M."/>
            <person name="Dorje P."/>
            <person name="Dorjee K."/>
            <person name="Dupes A."/>
            <person name="Elong R."/>
            <person name="Falk J."/>
            <person name="Farina A."/>
            <person name="Faro S."/>
            <person name="Ferguson D."/>
            <person name="Fisher S."/>
            <person name="Foley C.D."/>
            <person name="Franke A."/>
            <person name="Friedrich D."/>
            <person name="Gadbois L."/>
            <person name="Gearin G."/>
            <person name="Gearin C.R."/>
            <person name="Giannoukos G."/>
            <person name="Goode T."/>
            <person name="Graham J."/>
            <person name="Grandbois E."/>
            <person name="Grewal S."/>
            <person name="Gyaltsen K."/>
            <person name="Hafez N."/>
            <person name="Hagos B."/>
            <person name="Hall J."/>
            <person name="Henson C."/>
            <person name="Hollinger A."/>
            <person name="Honan T."/>
            <person name="Huard M.D."/>
            <person name="Hughes L."/>
            <person name="Hurhula B."/>
            <person name="Husby M.E."/>
            <person name="Kamat A."/>
            <person name="Kanga B."/>
            <person name="Kashin S."/>
            <person name="Khazanovich D."/>
            <person name="Kisner P."/>
            <person name="Lance K."/>
            <person name="Lara M."/>
            <person name="Lee W."/>
            <person name="Lennon N."/>
            <person name="Letendre F."/>
            <person name="LeVine R."/>
            <person name="Lipovsky A."/>
            <person name="Liu X."/>
            <person name="Liu J."/>
            <person name="Liu S."/>
            <person name="Lokyitsang T."/>
            <person name="Lokyitsang Y."/>
            <person name="Lubonja R."/>
            <person name="Lui A."/>
            <person name="MacDonald P."/>
            <person name="Magnisalis V."/>
            <person name="Maru K."/>
            <person name="Matthews C."/>
            <person name="McCusker W."/>
            <person name="McDonough S."/>
            <person name="Mehta T."/>
            <person name="Meldrim J."/>
            <person name="Meneus L."/>
            <person name="Mihai O."/>
            <person name="Mihalev A."/>
            <person name="Mihova T."/>
            <person name="Mittelman R."/>
            <person name="Mlenga V."/>
            <person name="Montmayeur A."/>
            <person name="Mulrain L."/>
            <person name="Navidi A."/>
            <person name="Naylor J."/>
            <person name="Negash T."/>
            <person name="Nguyen T."/>
            <person name="Nguyen N."/>
            <person name="Nicol R."/>
            <person name="Norbu C."/>
            <person name="Norbu N."/>
            <person name="Novod N."/>
            <person name="O'Neill B."/>
            <person name="Osman S."/>
            <person name="Markiewicz E."/>
            <person name="Oyono O.L."/>
            <person name="Patti C."/>
            <person name="Phunkhang P."/>
            <person name="Pierre F."/>
            <person name="Priest M."/>
            <person name="Raghuraman S."/>
            <person name="Rege F."/>
            <person name="Reyes R."/>
            <person name="Rise C."/>
            <person name="Rogov P."/>
            <person name="Ross K."/>
            <person name="Ryan E."/>
            <person name="Settipalli S."/>
            <person name="Shea T."/>
            <person name="Sherpa N."/>
            <person name="Shi L."/>
            <person name="Shih D."/>
            <person name="Sparrow T."/>
            <person name="Spaulding J."/>
            <person name="Stalker J."/>
            <person name="Stange-Thomann N."/>
            <person name="Stavropoulos S."/>
            <person name="Stone C."/>
            <person name="Strader C."/>
            <person name="Tesfaye S."/>
            <person name="Thomson T."/>
            <person name="Thoulutsang Y."/>
            <person name="Thoulutsang D."/>
            <person name="Topham K."/>
            <person name="Topping I."/>
            <person name="Tsamla T."/>
            <person name="Vassiliev H."/>
            <person name="Vo A."/>
            <person name="Wangchuk T."/>
            <person name="Wangdi T."/>
            <person name="Weiand M."/>
            <person name="Wilkinson J."/>
            <person name="Wilson A."/>
            <person name="Yadav S."/>
            <person name="Young G."/>
            <person name="Yu Q."/>
            <person name="Zembek L."/>
            <person name="Zhong D."/>
            <person name="Zimmer A."/>
            <person name="Zwirko Z."/>
            <person name="Jaffe D.B."/>
            <person name="Alvarez P."/>
            <person name="Brockman W."/>
            <person name="Butler J."/>
            <person name="Chin C."/>
            <person name="Gnerre S."/>
            <person name="Grabherr M."/>
            <person name="Kleber M."/>
            <person name="Mauceli E."/>
            <person name="MacCallum I."/>
        </authorList>
    </citation>
    <scope>NUCLEOTIDE SEQUENCE [LARGE SCALE GENOMIC DNA]</scope>
    <source>
        <strain evidence="3">Tai18E2 / Tucson 14021-0261.01</strain>
    </source>
</reference>